<dbReference type="GO" id="GO:0009253">
    <property type="term" value="P:peptidoglycan catabolic process"/>
    <property type="evidence" value="ECO:0007669"/>
    <property type="project" value="InterPro"/>
</dbReference>
<dbReference type="InterPro" id="IPR015510">
    <property type="entry name" value="PGRP"/>
</dbReference>
<reference evidence="8" key="1">
    <citation type="submission" date="2020-05" db="EMBL/GenBank/DDBJ databases">
        <authorList>
            <person name="Chiriac C."/>
            <person name="Salcher M."/>
            <person name="Ghai R."/>
            <person name="Kavagutti S V."/>
        </authorList>
    </citation>
    <scope>NUCLEOTIDE SEQUENCE</scope>
</reference>
<dbReference type="EMBL" id="CAFAAO010000002">
    <property type="protein sequence ID" value="CAB4795464.1"/>
    <property type="molecule type" value="Genomic_DNA"/>
</dbReference>
<dbReference type="CDD" id="cd06583">
    <property type="entry name" value="PGRP"/>
    <property type="match status" value="1"/>
</dbReference>
<dbReference type="InterPro" id="IPR003961">
    <property type="entry name" value="FN3_dom"/>
</dbReference>
<dbReference type="InterPro" id="IPR006619">
    <property type="entry name" value="PGRP_domain_met/bac"/>
</dbReference>
<dbReference type="SMART" id="SM00644">
    <property type="entry name" value="Ami_2"/>
    <property type="match status" value="1"/>
</dbReference>
<dbReference type="Gene3D" id="2.60.40.10">
    <property type="entry name" value="Immunoglobulins"/>
    <property type="match status" value="1"/>
</dbReference>
<dbReference type="SMART" id="SM00701">
    <property type="entry name" value="PGRP"/>
    <property type="match status" value="1"/>
</dbReference>
<dbReference type="InterPro" id="IPR002502">
    <property type="entry name" value="Amidase_domain"/>
</dbReference>
<dbReference type="GO" id="GO:0008745">
    <property type="term" value="F:N-acetylmuramoyl-L-alanine amidase activity"/>
    <property type="evidence" value="ECO:0007669"/>
    <property type="project" value="InterPro"/>
</dbReference>
<evidence type="ECO:0000313" key="6">
    <source>
        <dbReference type="EMBL" id="CAB4338234.1"/>
    </source>
</evidence>
<dbReference type="EMBL" id="CAFBPK010000004">
    <property type="protein sequence ID" value="CAB5012269.1"/>
    <property type="molecule type" value="Genomic_DNA"/>
</dbReference>
<sequence>MLPRKKCFRTLCLSLAIAFGSSSLATVPSQAITGYTPEVTVQSLAPKLVLKSSSASLKTVQVIAPTITKPFSVVGLTWLGRLPSDTVFTVRVREAGKWSSWNELHFDDDHGVDPESLESNGTRFGTDPLMTAVADGIQINMKSKSGIAPTDLKVDLVGSQETQQDRSLVASTRTFGTAGNLRNAAVTPAGGVVLRPNIVTRAQWGANETWRDPVPRMGTTILAGFVHHTATTNKYSPSQAPAQMRSLYAYFTKSLNYADMGYNFLVDQYGTVYEGRNACNFGDANPCDGPSLPVIGAHTAGLNLNTFAISAIGNYDTKRPSRPAAMVEAIASLMAWKLAPYGLAPNSNAEIISTDTSGRSKYGDGMKAITPVISGHRDVGKTACPGRYLYPYLPKIRARATELLAPVIHEVRVTPRLIDVNDPKPVNISAIIPAGGNWTLTVSDSITHEVLKTASGTQIETGLLDYTWDGTTALDLPVLAGRYLITINAAVGDAVLPATTTEVVIATKPSIVSDIEYQKLGRTKAQITWSNPADVLPATSQYIRVSSNGGKTYGKWTKTSKGLSKATFKNWKKGREYYLQVRSANSLGRSEILTKKFIMR</sequence>
<dbReference type="CDD" id="cd00063">
    <property type="entry name" value="FN3"/>
    <property type="match status" value="1"/>
</dbReference>
<dbReference type="InterPro" id="IPR013783">
    <property type="entry name" value="Ig-like_fold"/>
</dbReference>
<evidence type="ECO:0000256" key="1">
    <source>
        <dbReference type="ARBA" id="ARBA00007553"/>
    </source>
</evidence>
<evidence type="ECO:0000259" key="3">
    <source>
        <dbReference type="SMART" id="SM00644"/>
    </source>
</evidence>
<dbReference type="EMBL" id="CAFBIX010000009">
    <property type="protein sequence ID" value="CAB4846692.1"/>
    <property type="molecule type" value="Genomic_DNA"/>
</dbReference>
<organism evidence="8">
    <name type="scientific">freshwater metagenome</name>
    <dbReference type="NCBI Taxonomy" id="449393"/>
    <lineage>
        <taxon>unclassified sequences</taxon>
        <taxon>metagenomes</taxon>
        <taxon>ecological metagenomes</taxon>
    </lineage>
</organism>
<dbReference type="Pfam" id="PF01510">
    <property type="entry name" value="Amidase_2"/>
    <property type="match status" value="1"/>
</dbReference>
<dbReference type="GO" id="GO:0008270">
    <property type="term" value="F:zinc ion binding"/>
    <property type="evidence" value="ECO:0007669"/>
    <property type="project" value="InterPro"/>
</dbReference>
<dbReference type="AlphaFoldDB" id="A0A6J6XIM7"/>
<evidence type="ECO:0000313" key="5">
    <source>
        <dbReference type="EMBL" id="CAB4330333.1"/>
    </source>
</evidence>
<dbReference type="EMBL" id="CAESAI010000002">
    <property type="protein sequence ID" value="CAB4330333.1"/>
    <property type="molecule type" value="Genomic_DNA"/>
</dbReference>
<accession>A0A6J6XIM7</accession>
<gene>
    <name evidence="7" type="ORF">UFOPK2648_00799</name>
    <name evidence="8" type="ORF">UFOPK3037_00256</name>
    <name evidence="9" type="ORF">UFOPK3278_00406</name>
    <name evidence="5" type="ORF">UFOPK3406_00116</name>
    <name evidence="6" type="ORF">UFOPK3925_00751</name>
    <name evidence="10" type="ORF">UFOPK4097_00387</name>
</gene>
<evidence type="ECO:0000313" key="9">
    <source>
        <dbReference type="EMBL" id="CAB4846692.1"/>
    </source>
</evidence>
<evidence type="ECO:0000259" key="2">
    <source>
        <dbReference type="SMART" id="SM00060"/>
    </source>
</evidence>
<dbReference type="EMBL" id="CAESAD010000004">
    <property type="protein sequence ID" value="CAB4338234.1"/>
    <property type="molecule type" value="Genomic_DNA"/>
</dbReference>
<feature type="domain" description="Fibronectin type-III" evidence="2">
    <location>
        <begin position="509"/>
        <end position="590"/>
    </location>
</feature>
<dbReference type="PANTHER" id="PTHR11022:SF41">
    <property type="entry name" value="PEPTIDOGLYCAN-RECOGNITION PROTEIN LC-RELATED"/>
    <property type="match status" value="1"/>
</dbReference>
<feature type="domain" description="N-acetylmuramoyl-L-alanine amidase" evidence="3">
    <location>
        <begin position="209"/>
        <end position="386"/>
    </location>
</feature>
<dbReference type="SUPFAM" id="SSF55846">
    <property type="entry name" value="N-acetylmuramoyl-L-alanine amidase-like"/>
    <property type="match status" value="1"/>
</dbReference>
<dbReference type="Gene3D" id="3.40.80.10">
    <property type="entry name" value="Peptidoglycan recognition protein-like"/>
    <property type="match status" value="1"/>
</dbReference>
<dbReference type="PANTHER" id="PTHR11022">
    <property type="entry name" value="PEPTIDOGLYCAN RECOGNITION PROTEIN"/>
    <property type="match status" value="1"/>
</dbReference>
<protein>
    <submittedName>
        <fullName evidence="8">Unannotated protein</fullName>
    </submittedName>
</protein>
<proteinExistence type="inferred from homology"/>
<feature type="domain" description="Peptidoglycan recognition protein family" evidence="4">
    <location>
        <begin position="196"/>
        <end position="363"/>
    </location>
</feature>
<comment type="similarity">
    <text evidence="1">Belongs to the N-acetylmuramoyl-L-alanine amidase 2 family.</text>
</comment>
<name>A0A6J6XIM7_9ZZZZ</name>
<evidence type="ECO:0000313" key="10">
    <source>
        <dbReference type="EMBL" id="CAB5012269.1"/>
    </source>
</evidence>
<dbReference type="InterPro" id="IPR036505">
    <property type="entry name" value="Amidase/PGRP_sf"/>
</dbReference>
<evidence type="ECO:0000313" key="7">
    <source>
        <dbReference type="EMBL" id="CAB4709410.1"/>
    </source>
</evidence>
<dbReference type="SUPFAM" id="SSF49265">
    <property type="entry name" value="Fibronectin type III"/>
    <property type="match status" value="1"/>
</dbReference>
<dbReference type="SMART" id="SM00060">
    <property type="entry name" value="FN3"/>
    <property type="match status" value="1"/>
</dbReference>
<evidence type="ECO:0000313" key="8">
    <source>
        <dbReference type="EMBL" id="CAB4795464.1"/>
    </source>
</evidence>
<dbReference type="EMBL" id="CAEZYC010000039">
    <property type="protein sequence ID" value="CAB4709410.1"/>
    <property type="molecule type" value="Genomic_DNA"/>
</dbReference>
<evidence type="ECO:0000259" key="4">
    <source>
        <dbReference type="SMART" id="SM00701"/>
    </source>
</evidence>
<dbReference type="InterPro" id="IPR036116">
    <property type="entry name" value="FN3_sf"/>
</dbReference>